<dbReference type="PROSITE" id="PS00462">
    <property type="entry name" value="G_GLU_TRANSPEPTIDASE"/>
    <property type="match status" value="1"/>
</dbReference>
<gene>
    <name evidence="6" type="ORF">RRG08_023436</name>
</gene>
<comment type="caution">
    <text evidence="6">The sequence shown here is derived from an EMBL/GenBank/DDBJ whole genome shotgun (WGS) entry which is preliminary data.</text>
</comment>
<reference evidence="6" key="1">
    <citation type="journal article" date="2023" name="G3 (Bethesda)">
        <title>A reference genome for the long-term kleptoplast-retaining sea slug Elysia crispata morphotype clarki.</title>
        <authorList>
            <person name="Eastman K.E."/>
            <person name="Pendleton A.L."/>
            <person name="Shaikh M.A."/>
            <person name="Suttiyut T."/>
            <person name="Ogas R."/>
            <person name="Tomko P."/>
            <person name="Gavelis G."/>
            <person name="Widhalm J.R."/>
            <person name="Wisecaver J.H."/>
        </authorList>
    </citation>
    <scope>NUCLEOTIDE SEQUENCE</scope>
    <source>
        <strain evidence="6">ECLA1</strain>
    </source>
</reference>
<feature type="binding site" evidence="4">
    <location>
        <begin position="468"/>
        <end position="470"/>
    </location>
    <ligand>
        <name>L-glutamate</name>
        <dbReference type="ChEBI" id="CHEBI:29985"/>
    </ligand>
</feature>
<keyword evidence="2" id="KW-1202">Platelet aggregation activating toxin</keyword>
<dbReference type="NCBIfam" id="TIGR00066">
    <property type="entry name" value="g_glut_trans"/>
    <property type="match status" value="1"/>
</dbReference>
<keyword evidence="5" id="KW-0472">Membrane</keyword>
<feature type="transmembrane region" description="Helical" evidence="5">
    <location>
        <begin position="35"/>
        <end position="58"/>
    </location>
</feature>
<keyword evidence="2" id="KW-1199">Hemostasis impairing toxin</keyword>
<evidence type="ECO:0000256" key="1">
    <source>
        <dbReference type="ARBA" id="ARBA00009381"/>
    </source>
</evidence>
<keyword evidence="5" id="KW-0812">Transmembrane</keyword>
<dbReference type="Pfam" id="PF01019">
    <property type="entry name" value="G_glu_transpept"/>
    <property type="match status" value="1"/>
</dbReference>
<dbReference type="FunFam" id="1.10.246.130:FF:000002">
    <property type="entry name" value="glutathione hydrolase 1 proenzyme"/>
    <property type="match status" value="1"/>
</dbReference>
<dbReference type="EMBL" id="JAWDGP010002021">
    <property type="protein sequence ID" value="KAK3786014.1"/>
    <property type="molecule type" value="Genomic_DNA"/>
</dbReference>
<dbReference type="GO" id="GO:0006751">
    <property type="term" value="P:glutathione catabolic process"/>
    <property type="evidence" value="ECO:0007669"/>
    <property type="project" value="InterPro"/>
</dbReference>
<evidence type="ECO:0000313" key="6">
    <source>
        <dbReference type="EMBL" id="KAK3786014.1"/>
    </source>
</evidence>
<evidence type="ECO:0000256" key="3">
    <source>
        <dbReference type="PIRSR" id="PIRSR600101-1"/>
    </source>
</evidence>
<evidence type="ECO:0000256" key="5">
    <source>
        <dbReference type="SAM" id="Phobius"/>
    </source>
</evidence>
<dbReference type="PRINTS" id="PR01210">
    <property type="entry name" value="GGTRANSPTASE"/>
</dbReference>
<protein>
    <recommendedName>
        <fullName evidence="8">Gamma-glutamyltranspeptidase 1</fullName>
    </recommendedName>
</protein>
<evidence type="ECO:0000313" key="7">
    <source>
        <dbReference type="Proteomes" id="UP001283361"/>
    </source>
</evidence>
<dbReference type="AlphaFoldDB" id="A0AAE1DWX2"/>
<dbReference type="PANTHER" id="PTHR11686:SF9">
    <property type="entry name" value="RE13973P"/>
    <property type="match status" value="1"/>
</dbReference>
<dbReference type="Proteomes" id="UP001283361">
    <property type="component" value="Unassembled WGS sequence"/>
</dbReference>
<evidence type="ECO:0000256" key="4">
    <source>
        <dbReference type="PIRSR" id="PIRSR600101-2"/>
    </source>
</evidence>
<feature type="binding site" evidence="4">
    <location>
        <position position="542"/>
    </location>
    <ligand>
        <name>L-glutamate</name>
        <dbReference type="ChEBI" id="CHEBI:29985"/>
    </ligand>
</feature>
<dbReference type="GO" id="GO:0036374">
    <property type="term" value="F:glutathione hydrolase activity"/>
    <property type="evidence" value="ECO:0007669"/>
    <property type="project" value="InterPro"/>
</dbReference>
<dbReference type="InterPro" id="IPR000101">
    <property type="entry name" value="GGT_peptidase"/>
</dbReference>
<feature type="binding site" evidence="4">
    <location>
        <position position="172"/>
    </location>
    <ligand>
        <name>L-glutamate</name>
        <dbReference type="ChEBI" id="CHEBI:29985"/>
    </ligand>
</feature>
<evidence type="ECO:0008006" key="8">
    <source>
        <dbReference type="Google" id="ProtNLM"/>
    </source>
</evidence>
<dbReference type="InterPro" id="IPR043137">
    <property type="entry name" value="GGT_ssub_C"/>
</dbReference>
<feature type="binding site" evidence="4">
    <location>
        <begin position="520"/>
        <end position="521"/>
    </location>
    <ligand>
        <name>L-glutamate</name>
        <dbReference type="ChEBI" id="CHEBI:29985"/>
    </ligand>
</feature>
<accession>A0AAE1DWX2</accession>
<feature type="binding site" evidence="4">
    <location>
        <position position="492"/>
    </location>
    <ligand>
        <name>L-glutamate</name>
        <dbReference type="ChEBI" id="CHEBI:29985"/>
    </ligand>
</feature>
<organism evidence="6 7">
    <name type="scientific">Elysia crispata</name>
    <name type="common">lettuce slug</name>
    <dbReference type="NCBI Taxonomy" id="231223"/>
    <lineage>
        <taxon>Eukaryota</taxon>
        <taxon>Metazoa</taxon>
        <taxon>Spiralia</taxon>
        <taxon>Lophotrochozoa</taxon>
        <taxon>Mollusca</taxon>
        <taxon>Gastropoda</taxon>
        <taxon>Heterobranchia</taxon>
        <taxon>Euthyneura</taxon>
        <taxon>Panpulmonata</taxon>
        <taxon>Sacoglossa</taxon>
        <taxon>Placobranchoidea</taxon>
        <taxon>Plakobranchidae</taxon>
        <taxon>Elysia</taxon>
    </lineage>
</organism>
<keyword evidence="2" id="KW-0800">Toxin</keyword>
<evidence type="ECO:0000256" key="2">
    <source>
        <dbReference type="ARBA" id="ARBA00084097"/>
    </source>
</evidence>
<dbReference type="SUPFAM" id="SSF56235">
    <property type="entry name" value="N-terminal nucleophile aminohydrolases (Ntn hydrolases)"/>
    <property type="match status" value="1"/>
</dbReference>
<feature type="active site" description="Nucleophile" evidence="3">
    <location>
        <position position="450"/>
    </location>
</feature>
<sequence length="637" mass="69707">MEYEPFLGEEPEDDIFTMDMNSHTTRIDRAKRKRVLTFSIIGMVGIFVLLAGGLVIAARQRGTSHTSLIPSQLQHDTGENNMADEAAHQNENPTKLSEKLHRYKSASVASDSAECSSVGKHILLQGGNAVDAAIASLLCLGLTDPQSMGIGGGFFMTIYNSTSGKATAIDARETAPMNASAHMFNGNRKLASSGPLSIAVPAEVKGYWHAHKHYGHLPWSKLFEPAIKMAQDGFPVPIGLHHAIEDDKELLSTEPSLKEIFINRRTGKLFRYKEIMHRPQLAKTLKIISGEDMDSLSASTLLKNVVADLEDIGAIVTKDDLVNYKVLEKKPIETTLDDGLLRVISPPPPSSGVVLSFILNLLNGYNLDPHDIASLEGRILTYHRNIEAFKFAYAKRTALGDEDFVDVKELVANLTSKTYANRIRQLITDNSTHDYQYYGPSFYTPKTSGTSHMSVIDQNGNAVSVTSTINGRFGARLRGRRTGIIWNNEMDDFSAPNITNEFGLLPSEANFIEGGKRPLSSMCPAVVVRDSHIKLIVGAAGGSLITSTTAWVVEHNLWLGKNIQEAIDSHRLHHQLLPPEAKYEEGFEKAVIQGLRLKGHNFTAFAVGKSIAQGIDISSGWITAASDYRKGGSPDGF</sequence>
<keyword evidence="5" id="KW-1133">Transmembrane helix</keyword>
<name>A0AAE1DWX2_9GAST</name>
<dbReference type="FunFam" id="3.60.20.40:FF:000001">
    <property type="entry name" value="Gamma-glutamyltranspeptidase 1"/>
    <property type="match status" value="1"/>
</dbReference>
<proteinExistence type="inferred from homology"/>
<keyword evidence="7" id="KW-1185">Reference proteome</keyword>
<dbReference type="Gene3D" id="3.60.20.40">
    <property type="match status" value="1"/>
</dbReference>
<dbReference type="GO" id="GO:0005886">
    <property type="term" value="C:plasma membrane"/>
    <property type="evidence" value="ECO:0007669"/>
    <property type="project" value="TreeGrafter"/>
</dbReference>
<comment type="similarity">
    <text evidence="1">Belongs to the gamma-glutamyltransferase family.</text>
</comment>
<dbReference type="InterPro" id="IPR029055">
    <property type="entry name" value="Ntn_hydrolases_N"/>
</dbReference>
<dbReference type="InterPro" id="IPR043138">
    <property type="entry name" value="GGT_lsub"/>
</dbReference>
<dbReference type="Gene3D" id="1.10.246.130">
    <property type="match status" value="1"/>
</dbReference>
<dbReference type="PANTHER" id="PTHR11686">
    <property type="entry name" value="GAMMA GLUTAMYL TRANSPEPTIDASE"/>
    <property type="match status" value="1"/>
</dbReference>
<dbReference type="InterPro" id="IPR055262">
    <property type="entry name" value="GGT_CS"/>
</dbReference>